<proteinExistence type="predicted"/>
<gene>
    <name evidence="2" type="ORF">Y1Q_0009205</name>
</gene>
<organism evidence="2 3">
    <name type="scientific">Alligator mississippiensis</name>
    <name type="common">American alligator</name>
    <dbReference type="NCBI Taxonomy" id="8496"/>
    <lineage>
        <taxon>Eukaryota</taxon>
        <taxon>Metazoa</taxon>
        <taxon>Chordata</taxon>
        <taxon>Craniata</taxon>
        <taxon>Vertebrata</taxon>
        <taxon>Euteleostomi</taxon>
        <taxon>Archelosauria</taxon>
        <taxon>Archosauria</taxon>
        <taxon>Crocodylia</taxon>
        <taxon>Alligatoridae</taxon>
        <taxon>Alligatorinae</taxon>
        <taxon>Alligator</taxon>
    </lineage>
</organism>
<evidence type="ECO:0000313" key="3">
    <source>
        <dbReference type="Proteomes" id="UP000050525"/>
    </source>
</evidence>
<reference evidence="2 3" key="1">
    <citation type="journal article" date="2012" name="Genome Biol.">
        <title>Sequencing three crocodilian genomes to illuminate the evolution of archosaurs and amniotes.</title>
        <authorList>
            <person name="St John J.A."/>
            <person name="Braun E.L."/>
            <person name="Isberg S.R."/>
            <person name="Miles L.G."/>
            <person name="Chong A.Y."/>
            <person name="Gongora J."/>
            <person name="Dalzell P."/>
            <person name="Moran C."/>
            <person name="Bed'hom B."/>
            <person name="Abzhanov A."/>
            <person name="Burgess S.C."/>
            <person name="Cooksey A.M."/>
            <person name="Castoe T.A."/>
            <person name="Crawford N.G."/>
            <person name="Densmore L.D."/>
            <person name="Drew J.C."/>
            <person name="Edwards S.V."/>
            <person name="Faircloth B.C."/>
            <person name="Fujita M.K."/>
            <person name="Greenwold M.J."/>
            <person name="Hoffmann F.G."/>
            <person name="Howard J.M."/>
            <person name="Iguchi T."/>
            <person name="Janes D.E."/>
            <person name="Khan S.Y."/>
            <person name="Kohno S."/>
            <person name="de Koning A.J."/>
            <person name="Lance S.L."/>
            <person name="McCarthy F.M."/>
            <person name="McCormack J.E."/>
            <person name="Merchant M.E."/>
            <person name="Peterson D.G."/>
            <person name="Pollock D.D."/>
            <person name="Pourmand N."/>
            <person name="Raney B.J."/>
            <person name="Roessler K.A."/>
            <person name="Sanford J.R."/>
            <person name="Sawyer R.H."/>
            <person name="Schmidt C.J."/>
            <person name="Triplett E.W."/>
            <person name="Tuberville T.D."/>
            <person name="Venegas-Anaya M."/>
            <person name="Howard J.T."/>
            <person name="Jarvis E.D."/>
            <person name="Guillette L.J.Jr."/>
            <person name="Glenn T.C."/>
            <person name="Green R.E."/>
            <person name="Ray D.A."/>
        </authorList>
    </citation>
    <scope>NUCLEOTIDE SEQUENCE [LARGE SCALE GENOMIC DNA]</scope>
    <source>
        <strain evidence="2">KSC_2009_1</strain>
    </source>
</reference>
<evidence type="ECO:0000313" key="2">
    <source>
        <dbReference type="EMBL" id="KYO18779.1"/>
    </source>
</evidence>
<protein>
    <submittedName>
        <fullName evidence="2">Uncharacterized protein</fullName>
    </submittedName>
</protein>
<dbReference type="Proteomes" id="UP000050525">
    <property type="component" value="Unassembled WGS sequence"/>
</dbReference>
<dbReference type="AlphaFoldDB" id="A0A151M2P3"/>
<name>A0A151M2P3_ALLMI</name>
<dbReference type="EMBL" id="AKHW03006780">
    <property type="protein sequence ID" value="KYO18779.1"/>
    <property type="molecule type" value="Genomic_DNA"/>
</dbReference>
<comment type="caution">
    <text evidence="2">The sequence shown here is derived from an EMBL/GenBank/DDBJ whole genome shotgun (WGS) entry which is preliminary data.</text>
</comment>
<sequence>MAWRLEHKQIQDFAKEYVGATTGVAGMAALSYSQSPHLTGVGKTVPQKQQLGTFKVPQAALPVFPHNHGLPCSGEMKQDLSPPPPRKTASIQGMAPSRVEAAVLHSNVNFFTRRK</sequence>
<keyword evidence="3" id="KW-1185">Reference proteome</keyword>
<accession>A0A151M2P3</accession>
<feature type="region of interest" description="Disordered" evidence="1">
    <location>
        <begin position="67"/>
        <end position="91"/>
    </location>
</feature>
<evidence type="ECO:0000256" key="1">
    <source>
        <dbReference type="SAM" id="MobiDB-lite"/>
    </source>
</evidence>